<dbReference type="EMBL" id="CP022098">
    <property type="protein sequence ID" value="ATB36320.1"/>
    <property type="molecule type" value="Genomic_DNA"/>
</dbReference>
<organism evidence="1 2">
    <name type="scientific">Cystobacter fuscus</name>
    <dbReference type="NCBI Taxonomy" id="43"/>
    <lineage>
        <taxon>Bacteria</taxon>
        <taxon>Pseudomonadati</taxon>
        <taxon>Myxococcota</taxon>
        <taxon>Myxococcia</taxon>
        <taxon>Myxococcales</taxon>
        <taxon>Cystobacterineae</taxon>
        <taxon>Archangiaceae</taxon>
        <taxon>Cystobacter</taxon>
    </lineage>
</organism>
<name>A0A250IYI2_9BACT</name>
<gene>
    <name evidence="1" type="ORF">CYFUS_001734</name>
</gene>
<dbReference type="AlphaFoldDB" id="A0A250IYI2"/>
<evidence type="ECO:0000313" key="2">
    <source>
        <dbReference type="Proteomes" id="UP000217257"/>
    </source>
</evidence>
<evidence type="ECO:0000313" key="1">
    <source>
        <dbReference type="EMBL" id="ATB36320.1"/>
    </source>
</evidence>
<sequence>MSLSTSLTPIPVIVSGEQGPEATAQDLMPRLRRIHASEDVQEGLRSFIERREARFQGK</sequence>
<dbReference type="Proteomes" id="UP000217257">
    <property type="component" value="Chromosome"/>
</dbReference>
<dbReference type="InterPro" id="IPR014748">
    <property type="entry name" value="Enoyl-CoA_hydra_C"/>
</dbReference>
<reference evidence="1 2" key="1">
    <citation type="submission" date="2017-06" db="EMBL/GenBank/DDBJ databases">
        <title>Sequencing and comparative analysis of myxobacterial genomes.</title>
        <authorList>
            <person name="Rupp O."/>
            <person name="Goesmann A."/>
            <person name="Sogaard-Andersen L."/>
        </authorList>
    </citation>
    <scope>NUCLEOTIDE SEQUENCE [LARGE SCALE GENOMIC DNA]</scope>
    <source>
        <strain evidence="1 2">DSM 52655</strain>
    </source>
</reference>
<dbReference type="KEGG" id="cfus:CYFUS_001734"/>
<proteinExistence type="predicted"/>
<protein>
    <submittedName>
        <fullName evidence="1">Enoyl-CoA hydratase</fullName>
    </submittedName>
</protein>
<accession>A0A250IYI2</accession>
<dbReference type="Gene3D" id="1.10.12.10">
    <property type="entry name" value="Lyase 2-enoyl-coa Hydratase, Chain A, domain 2"/>
    <property type="match status" value="1"/>
</dbReference>